<keyword evidence="7" id="KW-1185">Reference proteome</keyword>
<gene>
    <name evidence="6" type="ORF">HKD24_10185</name>
</gene>
<evidence type="ECO:0000259" key="4">
    <source>
        <dbReference type="Pfam" id="PF00669"/>
    </source>
</evidence>
<dbReference type="InterPro" id="IPR001492">
    <property type="entry name" value="Flagellin"/>
</dbReference>
<accession>A0ABR9Y7D1</accession>
<dbReference type="Pfam" id="PF00669">
    <property type="entry name" value="Flagellin_N"/>
    <property type="match status" value="1"/>
</dbReference>
<comment type="subcellular location">
    <subcellularLocation>
        <location evidence="3">Secreted</location>
    </subcellularLocation>
    <subcellularLocation>
        <location evidence="3">Bacterial flagellum</location>
    </subcellularLocation>
</comment>
<dbReference type="SUPFAM" id="SSF64518">
    <property type="entry name" value="Phase 1 flagellin"/>
    <property type="match status" value="1"/>
</dbReference>
<proteinExistence type="inferred from homology"/>
<dbReference type="RefSeq" id="WP_194260199.1">
    <property type="nucleotide sequence ID" value="NZ_JABCQG010000012.1"/>
</dbReference>
<reference evidence="6 7" key="2">
    <citation type="submission" date="2020-11" db="EMBL/GenBank/DDBJ databases">
        <title>Description of novel Gluconobacter species.</title>
        <authorList>
            <person name="Cleenwerck I."/>
            <person name="Cnockaert M."/>
            <person name="Borremans W."/>
            <person name="Wieme A.D."/>
            <person name="De Vuyst L."/>
            <person name="Vandamme P."/>
        </authorList>
    </citation>
    <scope>NUCLEOTIDE SEQUENCE [LARGE SCALE GENOMIC DNA]</scope>
    <source>
        <strain evidence="6 7">LMG 31484</strain>
    </source>
</reference>
<keyword evidence="6" id="KW-0969">Cilium</keyword>
<feature type="domain" description="Flagellin N-terminal" evidence="4">
    <location>
        <begin position="5"/>
        <end position="137"/>
    </location>
</feature>
<name>A0ABR9Y7D1_9PROT</name>
<keyword evidence="2 3" id="KW-0975">Bacterial flagellum</keyword>
<keyword evidence="6" id="KW-0966">Cell projection</keyword>
<dbReference type="Proteomes" id="UP000623107">
    <property type="component" value="Unassembled WGS sequence"/>
</dbReference>
<protein>
    <recommendedName>
        <fullName evidence="3">Flagellin</fullName>
    </recommendedName>
</protein>
<evidence type="ECO:0000256" key="2">
    <source>
        <dbReference type="ARBA" id="ARBA00023143"/>
    </source>
</evidence>
<keyword evidence="3" id="KW-0964">Secreted</keyword>
<reference evidence="7" key="1">
    <citation type="submission" date="2020-04" db="EMBL/GenBank/DDBJ databases">
        <title>Description of novel Gluconacetobacter.</title>
        <authorList>
            <person name="Sombolestani A."/>
        </authorList>
    </citation>
    <scope>NUCLEOTIDE SEQUENCE [LARGE SCALE GENOMIC DNA]</scope>
    <source>
        <strain evidence="7">LMG 31484</strain>
    </source>
</reference>
<dbReference type="PANTHER" id="PTHR42792">
    <property type="entry name" value="FLAGELLIN"/>
    <property type="match status" value="1"/>
</dbReference>
<comment type="function">
    <text evidence="3">Flagellin is the subunit protein which polymerizes to form the filaments of bacterial flagella.</text>
</comment>
<keyword evidence="6" id="KW-0282">Flagellum</keyword>
<evidence type="ECO:0000256" key="3">
    <source>
        <dbReference type="RuleBase" id="RU362073"/>
    </source>
</evidence>
<evidence type="ECO:0000259" key="5">
    <source>
        <dbReference type="Pfam" id="PF00700"/>
    </source>
</evidence>
<comment type="similarity">
    <text evidence="1 3">Belongs to the bacterial flagellin family.</text>
</comment>
<comment type="caution">
    <text evidence="6">The sequence shown here is derived from an EMBL/GenBank/DDBJ whole genome shotgun (WGS) entry which is preliminary data.</text>
</comment>
<evidence type="ECO:0000313" key="6">
    <source>
        <dbReference type="EMBL" id="MBF0859586.1"/>
    </source>
</evidence>
<evidence type="ECO:0000256" key="1">
    <source>
        <dbReference type="ARBA" id="ARBA00005709"/>
    </source>
</evidence>
<dbReference type="Gene3D" id="1.20.1330.10">
    <property type="entry name" value="f41 fragment of flagellin, N-terminal domain"/>
    <property type="match status" value="2"/>
</dbReference>
<dbReference type="PANTHER" id="PTHR42792:SF2">
    <property type="entry name" value="FLAGELLIN"/>
    <property type="match status" value="1"/>
</dbReference>
<dbReference type="InterPro" id="IPR046358">
    <property type="entry name" value="Flagellin_C"/>
</dbReference>
<dbReference type="InterPro" id="IPR001029">
    <property type="entry name" value="Flagellin_N"/>
</dbReference>
<dbReference type="EMBL" id="JABCQG010000012">
    <property type="protein sequence ID" value="MBF0859586.1"/>
    <property type="molecule type" value="Genomic_DNA"/>
</dbReference>
<organism evidence="6 7">
    <name type="scientific">Gluconobacter vitians</name>
    <dbReference type="NCBI Taxonomy" id="2728102"/>
    <lineage>
        <taxon>Bacteria</taxon>
        <taxon>Pseudomonadati</taxon>
        <taxon>Pseudomonadota</taxon>
        <taxon>Alphaproteobacteria</taxon>
        <taxon>Acetobacterales</taxon>
        <taxon>Acetobacteraceae</taxon>
        <taxon>Gluconobacter</taxon>
    </lineage>
</organism>
<dbReference type="Pfam" id="PF00700">
    <property type="entry name" value="Flagellin_C"/>
    <property type="match status" value="1"/>
</dbReference>
<sequence>MSLSINTNTAAMAALQSLSQTTSDLTKTENAVSTGKSVNSASDNPAMYSIAQNMTAQISTLSGVSTGLQFSAQVLNTATKGLSSISDSLQSLATTLGTNTTGVNNSTLNDAITQTLSAIDSAAAGAKFQGVNLLSGQTGNGTTYTTLSTAMDSQGTMFTQNGFNMTSAGLGLTNLSMEMSGSSLALGTSASNTLTSDGTTPTSQSVLQLKNEAAAGTGGTVSASNPSVTYNFVADSKSTTSGSTTTTNNSQTTALAMVGAAFSKAPTTEGGSDGVTAAFTMQTDGTLKAGDSSDVTIKSQTTASDGSITYSLSNGDSLVQSKDGNGNSVFTANTAFDANGNVTAKTVVTDVDMSSASSLSATGGSSSAQSVKQVDLMTQAMEYQGFGVSRDSDNTLTIAGNSIDATSTNLGTVSAGAFTGSNAATSVTGASVVSAVVQAAISSVTRTASTIGYSTTTVSNLQTTTSSLSDALTTGVGALTDADLAAESAKLTSLQTKQQLAVQSLSIANSQSSTLLSLFRG</sequence>
<feature type="domain" description="Flagellin C-terminal" evidence="5">
    <location>
        <begin position="436"/>
        <end position="519"/>
    </location>
</feature>
<evidence type="ECO:0000313" key="7">
    <source>
        <dbReference type="Proteomes" id="UP000623107"/>
    </source>
</evidence>